<reference evidence="4 5" key="1">
    <citation type="submission" date="2016-10" db="EMBL/GenBank/DDBJ databases">
        <authorList>
            <person name="de Groot N.N."/>
        </authorList>
    </citation>
    <scope>NUCLEOTIDE SEQUENCE [LARGE SCALE GENOMIC DNA]</scope>
    <source>
        <strain evidence="4 5">CGMCC 4.3510</strain>
    </source>
</reference>
<sequence length="327" mass="34281">MDDSQVDGGNGGDDNVVVGEREYRVEELAKAAGIPVRTLRFYRERRLLPPPRRDGRIAWYSEAHLARLRTIGGLLERGHTLGGIAELIAAWENGRTLGGVAELLGLEDALTAPWSEETPVRLTPEELADYFGEDVTPENLTASLDLGYIGVDGENVVHVSRRLLDASAALVHEGVPLAAVLEAGREVRGHVDALAELFTQVIRTHVIGAMDELPPAEAHRIAESLQRLRPLAKNIVDAEMGLAMERRVRVEIDAWLRRQAERADAEGPGTSGAPEGPGTSKAPEGPGIPAGPETSAGPGDPGGPGDTGGPDGSGDTGGPGGPGGSGV</sequence>
<dbReference type="RefSeq" id="WP_407640660.1">
    <property type="nucleotide sequence ID" value="NZ_FONG01000008.1"/>
</dbReference>
<name>A0A1I2G0U7_9ACTN</name>
<keyword evidence="5" id="KW-1185">Reference proteome</keyword>
<dbReference type="Proteomes" id="UP000199323">
    <property type="component" value="Unassembled WGS sequence"/>
</dbReference>
<evidence type="ECO:0000256" key="1">
    <source>
        <dbReference type="ARBA" id="ARBA00023125"/>
    </source>
</evidence>
<evidence type="ECO:0000256" key="2">
    <source>
        <dbReference type="SAM" id="MobiDB-lite"/>
    </source>
</evidence>
<protein>
    <submittedName>
        <fullName evidence="4">MerR HTH family regulatory protein</fullName>
    </submittedName>
</protein>
<dbReference type="AlphaFoldDB" id="A0A1I2G0U7"/>
<dbReference type="GO" id="GO:0003700">
    <property type="term" value="F:DNA-binding transcription factor activity"/>
    <property type="evidence" value="ECO:0007669"/>
    <property type="project" value="InterPro"/>
</dbReference>
<dbReference type="PROSITE" id="PS50937">
    <property type="entry name" value="HTH_MERR_2"/>
    <property type="match status" value="1"/>
</dbReference>
<evidence type="ECO:0000313" key="4">
    <source>
        <dbReference type="EMBL" id="SFF10261.1"/>
    </source>
</evidence>
<proteinExistence type="predicted"/>
<dbReference type="PANTHER" id="PTHR30204">
    <property type="entry name" value="REDOX-CYCLING DRUG-SENSING TRANSCRIPTIONAL ACTIVATOR SOXR"/>
    <property type="match status" value="1"/>
</dbReference>
<feature type="domain" description="HTH merR-type" evidence="3">
    <location>
        <begin position="22"/>
        <end position="90"/>
    </location>
</feature>
<feature type="region of interest" description="Disordered" evidence="2">
    <location>
        <begin position="261"/>
        <end position="327"/>
    </location>
</feature>
<dbReference type="Gene3D" id="1.10.1660.10">
    <property type="match status" value="1"/>
</dbReference>
<dbReference type="PRINTS" id="PR00040">
    <property type="entry name" value="HTHMERR"/>
</dbReference>
<dbReference type="STRING" id="380248.SAMN05216251_108152"/>
<dbReference type="GO" id="GO:0003677">
    <property type="term" value="F:DNA binding"/>
    <property type="evidence" value="ECO:0007669"/>
    <property type="project" value="UniProtKB-KW"/>
</dbReference>
<evidence type="ECO:0000259" key="3">
    <source>
        <dbReference type="PROSITE" id="PS50937"/>
    </source>
</evidence>
<dbReference type="InterPro" id="IPR000551">
    <property type="entry name" value="MerR-type_HTH_dom"/>
</dbReference>
<dbReference type="Pfam" id="PF13411">
    <property type="entry name" value="MerR_1"/>
    <property type="match status" value="1"/>
</dbReference>
<gene>
    <name evidence="4" type="ORF">SAMN05216251_108152</name>
</gene>
<dbReference type="PANTHER" id="PTHR30204:SF93">
    <property type="entry name" value="HTH MERR-TYPE DOMAIN-CONTAINING PROTEIN"/>
    <property type="match status" value="1"/>
</dbReference>
<accession>A0A1I2G0U7</accession>
<dbReference type="SUPFAM" id="SSF46955">
    <property type="entry name" value="Putative DNA-binding domain"/>
    <property type="match status" value="1"/>
</dbReference>
<keyword evidence="1" id="KW-0238">DNA-binding</keyword>
<dbReference type="InterPro" id="IPR047057">
    <property type="entry name" value="MerR_fam"/>
</dbReference>
<feature type="compositionally biased region" description="Low complexity" evidence="2">
    <location>
        <begin position="282"/>
        <end position="293"/>
    </location>
</feature>
<organism evidence="4 5">
    <name type="scientific">Actinacidiphila alni</name>
    <dbReference type="NCBI Taxonomy" id="380248"/>
    <lineage>
        <taxon>Bacteria</taxon>
        <taxon>Bacillati</taxon>
        <taxon>Actinomycetota</taxon>
        <taxon>Actinomycetes</taxon>
        <taxon>Kitasatosporales</taxon>
        <taxon>Streptomycetaceae</taxon>
        <taxon>Actinacidiphila</taxon>
    </lineage>
</organism>
<dbReference type="EMBL" id="FONG01000008">
    <property type="protein sequence ID" value="SFF10261.1"/>
    <property type="molecule type" value="Genomic_DNA"/>
</dbReference>
<feature type="compositionally biased region" description="Gly residues" evidence="2">
    <location>
        <begin position="299"/>
        <end position="327"/>
    </location>
</feature>
<dbReference type="SMART" id="SM00422">
    <property type="entry name" value="HTH_MERR"/>
    <property type="match status" value="1"/>
</dbReference>
<evidence type="ECO:0000313" key="5">
    <source>
        <dbReference type="Proteomes" id="UP000199323"/>
    </source>
</evidence>
<dbReference type="InterPro" id="IPR009061">
    <property type="entry name" value="DNA-bd_dom_put_sf"/>
</dbReference>